<proteinExistence type="predicted"/>
<accession>A0A0B0PKK4</accession>
<reference evidence="2" key="1">
    <citation type="submission" date="2014-09" db="EMBL/GenBank/DDBJ databases">
        <authorList>
            <person name="Mudge J."/>
            <person name="Ramaraj T."/>
            <person name="Lindquist I.E."/>
            <person name="Bharti A.K."/>
            <person name="Sundararajan A."/>
            <person name="Cameron C.T."/>
            <person name="Woodward J.E."/>
            <person name="May G.D."/>
            <person name="Brubaker C."/>
            <person name="Broadhvest J."/>
            <person name="Wilkins T.A."/>
        </authorList>
    </citation>
    <scope>NUCLEOTIDE SEQUENCE</scope>
    <source>
        <strain evidence="2">cv. AKA8401</strain>
    </source>
</reference>
<organism evidence="1 2">
    <name type="scientific">Gossypium arboreum</name>
    <name type="common">Tree cotton</name>
    <name type="synonym">Gossypium nanking</name>
    <dbReference type="NCBI Taxonomy" id="29729"/>
    <lineage>
        <taxon>Eukaryota</taxon>
        <taxon>Viridiplantae</taxon>
        <taxon>Streptophyta</taxon>
        <taxon>Embryophyta</taxon>
        <taxon>Tracheophyta</taxon>
        <taxon>Spermatophyta</taxon>
        <taxon>Magnoliopsida</taxon>
        <taxon>eudicotyledons</taxon>
        <taxon>Gunneridae</taxon>
        <taxon>Pentapetalae</taxon>
        <taxon>rosids</taxon>
        <taxon>malvids</taxon>
        <taxon>Malvales</taxon>
        <taxon>Malvaceae</taxon>
        <taxon>Malvoideae</taxon>
        <taxon>Gossypium</taxon>
    </lineage>
</organism>
<name>A0A0B0PKK4_GOSAR</name>
<evidence type="ECO:0000313" key="2">
    <source>
        <dbReference type="Proteomes" id="UP000032142"/>
    </source>
</evidence>
<keyword evidence="2" id="KW-1185">Reference proteome</keyword>
<sequence>MPTSQTLSYT</sequence>
<dbReference type="EMBL" id="KN426724">
    <property type="protein sequence ID" value="KHG23896.1"/>
    <property type="molecule type" value="Genomic_DNA"/>
</dbReference>
<evidence type="ECO:0000313" key="1">
    <source>
        <dbReference type="EMBL" id="KHG23896.1"/>
    </source>
</evidence>
<dbReference type="Proteomes" id="UP000032142">
    <property type="component" value="Unassembled WGS sequence"/>
</dbReference>
<gene>
    <name evidence="1" type="ORF">F383_29433</name>
</gene>
<protein>
    <submittedName>
        <fullName evidence="1">Uncharacterized protein</fullName>
    </submittedName>
</protein>